<keyword evidence="1" id="KW-0678">Repressor</keyword>
<dbReference type="Proteomes" id="UP001197247">
    <property type="component" value="Unassembled WGS sequence"/>
</dbReference>
<evidence type="ECO:0000256" key="2">
    <source>
        <dbReference type="ARBA" id="ARBA00023015"/>
    </source>
</evidence>
<organism evidence="6 7">
    <name type="scientific">Kineosporia corallincola</name>
    <dbReference type="NCBI Taxonomy" id="2835133"/>
    <lineage>
        <taxon>Bacteria</taxon>
        <taxon>Bacillati</taxon>
        <taxon>Actinomycetota</taxon>
        <taxon>Actinomycetes</taxon>
        <taxon>Kineosporiales</taxon>
        <taxon>Kineosporiaceae</taxon>
        <taxon>Kineosporia</taxon>
    </lineage>
</organism>
<name>A0ABS5TNQ6_9ACTN</name>
<evidence type="ECO:0000256" key="3">
    <source>
        <dbReference type="ARBA" id="ARBA00023125"/>
    </source>
</evidence>
<evidence type="ECO:0000256" key="4">
    <source>
        <dbReference type="ARBA" id="ARBA00023163"/>
    </source>
</evidence>
<sequence length="117" mass="13224">MKISELSAKTGVSPRSLRYYEQQGLFEAVRLPNGYRDYDAEVMSTVLTVRSLLDLGFPMDLIRTVLPCTTGENKDQVVCEGVTERVRQIRDEMAERVVHLERTRDTLTGFLAGREAG</sequence>
<keyword evidence="2" id="KW-0805">Transcription regulation</keyword>
<dbReference type="InterPro" id="IPR009061">
    <property type="entry name" value="DNA-bd_dom_put_sf"/>
</dbReference>
<comment type="caution">
    <text evidence="6">The sequence shown here is derived from an EMBL/GenBank/DDBJ whole genome shotgun (WGS) entry which is preliminary data.</text>
</comment>
<proteinExistence type="predicted"/>
<dbReference type="RefSeq" id="WP_214157515.1">
    <property type="nucleotide sequence ID" value="NZ_JAHBAY010000008.1"/>
</dbReference>
<evidence type="ECO:0000256" key="1">
    <source>
        <dbReference type="ARBA" id="ARBA00022491"/>
    </source>
</evidence>
<evidence type="ECO:0000313" key="6">
    <source>
        <dbReference type="EMBL" id="MBT0771219.1"/>
    </source>
</evidence>
<protein>
    <submittedName>
        <fullName evidence="6">MerR family transcriptional regulator</fullName>
    </submittedName>
</protein>
<dbReference type="PROSITE" id="PS00552">
    <property type="entry name" value="HTH_MERR_1"/>
    <property type="match status" value="1"/>
</dbReference>
<dbReference type="PANTHER" id="PTHR30204">
    <property type="entry name" value="REDOX-CYCLING DRUG-SENSING TRANSCRIPTIONAL ACTIVATOR SOXR"/>
    <property type="match status" value="1"/>
</dbReference>
<dbReference type="InterPro" id="IPR000551">
    <property type="entry name" value="MerR-type_HTH_dom"/>
</dbReference>
<gene>
    <name evidence="6" type="ORF">KIH74_19925</name>
</gene>
<feature type="domain" description="HTH merR-type" evidence="5">
    <location>
        <begin position="1"/>
        <end position="68"/>
    </location>
</feature>
<evidence type="ECO:0000259" key="5">
    <source>
        <dbReference type="PROSITE" id="PS50937"/>
    </source>
</evidence>
<reference evidence="6 7" key="1">
    <citation type="submission" date="2021-05" db="EMBL/GenBank/DDBJ databases">
        <title>Kineosporia and Streptomyces sp. nov. two new marine actinobacteria isolated from Coral.</title>
        <authorList>
            <person name="Buangrab K."/>
            <person name="Sutthacheep M."/>
            <person name="Yeemin T."/>
            <person name="Harunari E."/>
            <person name="Igarashi Y."/>
            <person name="Kanchanasin P."/>
            <person name="Tanasupawat S."/>
            <person name="Phongsopitanun W."/>
        </authorList>
    </citation>
    <scope>NUCLEOTIDE SEQUENCE [LARGE SCALE GENOMIC DNA]</scope>
    <source>
        <strain evidence="6 7">J2-2</strain>
    </source>
</reference>
<evidence type="ECO:0000313" key="7">
    <source>
        <dbReference type="Proteomes" id="UP001197247"/>
    </source>
</evidence>
<dbReference type="InterPro" id="IPR047057">
    <property type="entry name" value="MerR_fam"/>
</dbReference>
<dbReference type="SMART" id="SM00422">
    <property type="entry name" value="HTH_MERR"/>
    <property type="match status" value="1"/>
</dbReference>
<dbReference type="PRINTS" id="PR00040">
    <property type="entry name" value="HTHMERR"/>
</dbReference>
<dbReference type="Gene3D" id="1.10.1660.10">
    <property type="match status" value="1"/>
</dbReference>
<dbReference type="SUPFAM" id="SSF46955">
    <property type="entry name" value="Putative DNA-binding domain"/>
    <property type="match status" value="1"/>
</dbReference>
<keyword evidence="3" id="KW-0238">DNA-binding</keyword>
<dbReference type="PROSITE" id="PS50937">
    <property type="entry name" value="HTH_MERR_2"/>
    <property type="match status" value="1"/>
</dbReference>
<keyword evidence="4" id="KW-0804">Transcription</keyword>
<accession>A0ABS5TNQ6</accession>
<keyword evidence="7" id="KW-1185">Reference proteome</keyword>
<dbReference type="Pfam" id="PF13411">
    <property type="entry name" value="MerR_1"/>
    <property type="match status" value="1"/>
</dbReference>
<dbReference type="EMBL" id="JAHBAY010000008">
    <property type="protein sequence ID" value="MBT0771219.1"/>
    <property type="molecule type" value="Genomic_DNA"/>
</dbReference>
<dbReference type="PANTHER" id="PTHR30204:SF69">
    <property type="entry name" value="MERR-FAMILY TRANSCRIPTIONAL REGULATOR"/>
    <property type="match status" value="1"/>
</dbReference>